<dbReference type="InterPro" id="IPR020846">
    <property type="entry name" value="MFS_dom"/>
</dbReference>
<feature type="transmembrane region" description="Helical" evidence="4">
    <location>
        <begin position="250"/>
        <end position="270"/>
    </location>
</feature>
<protein>
    <recommendedName>
        <fullName evidence="5">Major facilitator superfamily (MFS) profile domain-containing protein</fullName>
    </recommendedName>
</protein>
<sequence length="398" mass="40937">MATTVNNTSTSTSQPIRTSRLALATFGHFLNDCYASFLTPLLPLIISQLSLSLTMASGLAAIPSITSSICQPLYGMASDRVQGRFFMLLGPALTIICMSAIGLAPNVIFLGLLLLIAGVGTAAFHPQAVAVAGSASGDRKGLGISLFGFGGNLGFALGPLVIIAAVQGFGLRGSVLIVIPGLLGLWLMIRYLHVPYRAVERTQMASLKTAFEGVHGPMTLLFSIAVLREFTRLAVVTFLPIYLVSKGSSLIMGGVTLTLFSLAGAAGGMIGGSLSDAWNRKGVIALSGIICVPLLLGVFRTDGWVSMILLGLSAAALSAAHSVIIASAQELVPARAGTASSLVMGLGWGLAGVVLIGFGSLADLITVPRALDLAALVPLVTVVMAWALPAVIARPQDA</sequence>
<feature type="transmembrane region" description="Helical" evidence="4">
    <location>
        <begin position="373"/>
        <end position="393"/>
    </location>
</feature>
<dbReference type="Gene3D" id="1.20.1250.20">
    <property type="entry name" value="MFS general substrate transporter like domains"/>
    <property type="match status" value="1"/>
</dbReference>
<dbReference type="PANTHER" id="PTHR43129:SF1">
    <property type="entry name" value="FOSMIDOMYCIN RESISTANCE PROTEIN"/>
    <property type="match status" value="1"/>
</dbReference>
<dbReference type="GO" id="GO:0005886">
    <property type="term" value="C:plasma membrane"/>
    <property type="evidence" value="ECO:0007669"/>
    <property type="project" value="TreeGrafter"/>
</dbReference>
<feature type="transmembrane region" description="Helical" evidence="4">
    <location>
        <begin position="83"/>
        <end position="101"/>
    </location>
</feature>
<evidence type="ECO:0000256" key="1">
    <source>
        <dbReference type="ARBA" id="ARBA00022692"/>
    </source>
</evidence>
<keyword evidence="7" id="KW-1185">Reference proteome</keyword>
<evidence type="ECO:0000313" key="6">
    <source>
        <dbReference type="EMBL" id="ETX06523.1"/>
    </source>
</evidence>
<evidence type="ECO:0000259" key="5">
    <source>
        <dbReference type="PROSITE" id="PS50850"/>
    </source>
</evidence>
<dbReference type="CDD" id="cd17478">
    <property type="entry name" value="MFS_FsR"/>
    <property type="match status" value="1"/>
</dbReference>
<dbReference type="InterPro" id="IPR036259">
    <property type="entry name" value="MFS_trans_sf"/>
</dbReference>
<dbReference type="AlphaFoldDB" id="W4M8K9"/>
<organism evidence="6 7">
    <name type="scientific">Candidatus Entotheonella gemina</name>
    <dbReference type="NCBI Taxonomy" id="1429439"/>
    <lineage>
        <taxon>Bacteria</taxon>
        <taxon>Pseudomonadati</taxon>
        <taxon>Nitrospinota/Tectimicrobiota group</taxon>
        <taxon>Candidatus Tectimicrobiota</taxon>
        <taxon>Candidatus Entotheonellia</taxon>
        <taxon>Candidatus Entotheonellales</taxon>
        <taxon>Candidatus Entotheonellaceae</taxon>
        <taxon>Candidatus Entotheonella</taxon>
    </lineage>
</organism>
<keyword evidence="1 4" id="KW-0812">Transmembrane</keyword>
<comment type="caution">
    <text evidence="6">The sequence shown here is derived from an EMBL/GenBank/DDBJ whole genome shotgun (WGS) entry which is preliminary data.</text>
</comment>
<reference evidence="6 7" key="1">
    <citation type="journal article" date="2014" name="Nature">
        <title>An environmental bacterial taxon with a large and distinct metabolic repertoire.</title>
        <authorList>
            <person name="Wilson M.C."/>
            <person name="Mori T."/>
            <person name="Ruckert C."/>
            <person name="Uria A.R."/>
            <person name="Helf M.J."/>
            <person name="Takada K."/>
            <person name="Gernert C."/>
            <person name="Steffens U.A."/>
            <person name="Heycke N."/>
            <person name="Schmitt S."/>
            <person name="Rinke C."/>
            <person name="Helfrich E.J."/>
            <person name="Brachmann A.O."/>
            <person name="Gurgui C."/>
            <person name="Wakimoto T."/>
            <person name="Kracht M."/>
            <person name="Crusemann M."/>
            <person name="Hentschel U."/>
            <person name="Abe I."/>
            <person name="Matsunaga S."/>
            <person name="Kalinowski J."/>
            <person name="Takeyama H."/>
            <person name="Piel J."/>
        </authorList>
    </citation>
    <scope>NUCLEOTIDE SEQUENCE [LARGE SCALE GENOMIC DNA]</scope>
    <source>
        <strain evidence="7">TSY2</strain>
    </source>
</reference>
<feature type="transmembrane region" description="Helical" evidence="4">
    <location>
        <begin position="339"/>
        <end position="361"/>
    </location>
</feature>
<dbReference type="HOGENOM" id="CLU_040537_1_1_7"/>
<feature type="transmembrane region" description="Helical" evidence="4">
    <location>
        <begin position="144"/>
        <end position="165"/>
    </location>
</feature>
<accession>W4M8K9</accession>
<name>W4M8K9_9BACT</name>
<feature type="domain" description="Major facilitator superfamily (MFS) profile" evidence="5">
    <location>
        <begin position="20"/>
        <end position="398"/>
    </location>
</feature>
<dbReference type="EMBL" id="AZHX01000676">
    <property type="protein sequence ID" value="ETX06523.1"/>
    <property type="molecule type" value="Genomic_DNA"/>
</dbReference>
<dbReference type="PROSITE" id="PS50850">
    <property type="entry name" value="MFS"/>
    <property type="match status" value="1"/>
</dbReference>
<keyword evidence="3 4" id="KW-0472">Membrane</keyword>
<dbReference type="Proteomes" id="UP000019140">
    <property type="component" value="Unassembled WGS sequence"/>
</dbReference>
<evidence type="ECO:0000256" key="4">
    <source>
        <dbReference type="SAM" id="Phobius"/>
    </source>
</evidence>
<dbReference type="InterPro" id="IPR011701">
    <property type="entry name" value="MFS"/>
</dbReference>
<gene>
    <name evidence="6" type="ORF">ETSY2_16625</name>
</gene>
<keyword evidence="2 4" id="KW-1133">Transmembrane helix</keyword>
<dbReference type="Pfam" id="PF07690">
    <property type="entry name" value="MFS_1"/>
    <property type="match status" value="1"/>
</dbReference>
<evidence type="ECO:0000256" key="3">
    <source>
        <dbReference type="ARBA" id="ARBA00023136"/>
    </source>
</evidence>
<evidence type="ECO:0000256" key="2">
    <source>
        <dbReference type="ARBA" id="ARBA00022989"/>
    </source>
</evidence>
<feature type="transmembrane region" description="Helical" evidence="4">
    <location>
        <begin position="107"/>
        <end position="132"/>
    </location>
</feature>
<evidence type="ECO:0000313" key="7">
    <source>
        <dbReference type="Proteomes" id="UP000019140"/>
    </source>
</evidence>
<dbReference type="GO" id="GO:0022857">
    <property type="term" value="F:transmembrane transporter activity"/>
    <property type="evidence" value="ECO:0007669"/>
    <property type="project" value="InterPro"/>
</dbReference>
<feature type="transmembrane region" description="Helical" evidence="4">
    <location>
        <begin position="171"/>
        <end position="189"/>
    </location>
</feature>
<dbReference type="PANTHER" id="PTHR43129">
    <property type="entry name" value="FOSMIDOMYCIN RESISTANCE PROTEIN"/>
    <property type="match status" value="1"/>
</dbReference>
<feature type="transmembrane region" description="Helical" evidence="4">
    <location>
        <begin position="305"/>
        <end position="327"/>
    </location>
</feature>
<proteinExistence type="predicted"/>
<dbReference type="SUPFAM" id="SSF103473">
    <property type="entry name" value="MFS general substrate transporter"/>
    <property type="match status" value="1"/>
</dbReference>
<feature type="transmembrane region" description="Helical" evidence="4">
    <location>
        <begin position="282"/>
        <end position="299"/>
    </location>
</feature>